<dbReference type="GO" id="GO:0004045">
    <property type="term" value="F:peptidyl-tRNA hydrolase activity"/>
    <property type="evidence" value="ECO:0007669"/>
    <property type="project" value="TreeGrafter"/>
</dbReference>
<dbReference type="HOGENOM" id="CLU_089470_3_2_6"/>
<dbReference type="PROSITE" id="PS00745">
    <property type="entry name" value="RF_PROK_I"/>
    <property type="match status" value="1"/>
</dbReference>
<evidence type="ECO:0000313" key="3">
    <source>
        <dbReference type="EMBL" id="AFL72851.1"/>
    </source>
</evidence>
<dbReference type="FunFam" id="3.30.160.20:FF:000046">
    <property type="entry name" value="Peptidyl-tRNA hydrolase ICT1"/>
    <property type="match status" value="1"/>
</dbReference>
<gene>
    <name evidence="3" type="ordered locus">Thivi_0809</name>
</gene>
<name>I3Y783_THIV6</name>
<organism evidence="3 4">
    <name type="scientific">Thiocystis violascens (strain ATCC 17096 / DSM 198 / 6111)</name>
    <name type="common">Chromatium violascens</name>
    <dbReference type="NCBI Taxonomy" id="765911"/>
    <lineage>
        <taxon>Bacteria</taxon>
        <taxon>Pseudomonadati</taxon>
        <taxon>Pseudomonadota</taxon>
        <taxon>Gammaproteobacteria</taxon>
        <taxon>Chromatiales</taxon>
        <taxon>Chromatiaceae</taxon>
        <taxon>Thiocystis</taxon>
    </lineage>
</organism>
<feature type="region of interest" description="Disordered" evidence="1">
    <location>
        <begin position="100"/>
        <end position="140"/>
    </location>
</feature>
<dbReference type="KEGG" id="tvi:Thivi_0809"/>
<keyword evidence="4" id="KW-1185">Reference proteome</keyword>
<dbReference type="GO" id="GO:0043022">
    <property type="term" value="F:ribosome binding"/>
    <property type="evidence" value="ECO:0007669"/>
    <property type="project" value="TreeGrafter"/>
</dbReference>
<dbReference type="PANTHER" id="PTHR47814">
    <property type="entry name" value="PEPTIDYL-TRNA HYDROLASE ARFB"/>
    <property type="match status" value="1"/>
</dbReference>
<dbReference type="GO" id="GO:0003747">
    <property type="term" value="F:translation release factor activity"/>
    <property type="evidence" value="ECO:0007669"/>
    <property type="project" value="InterPro"/>
</dbReference>
<dbReference type="SUPFAM" id="SSF110916">
    <property type="entry name" value="Peptidyl-tRNA hydrolase domain-like"/>
    <property type="match status" value="1"/>
</dbReference>
<dbReference type="Pfam" id="PF00472">
    <property type="entry name" value="RF-1"/>
    <property type="match status" value="1"/>
</dbReference>
<evidence type="ECO:0000313" key="4">
    <source>
        <dbReference type="Proteomes" id="UP000006062"/>
    </source>
</evidence>
<dbReference type="InterPro" id="IPR000352">
    <property type="entry name" value="Pep_chain_release_fac_I"/>
</dbReference>
<dbReference type="Gene3D" id="3.30.160.20">
    <property type="match status" value="1"/>
</dbReference>
<dbReference type="Proteomes" id="UP000006062">
    <property type="component" value="Chromosome"/>
</dbReference>
<dbReference type="NCBIfam" id="NF006718">
    <property type="entry name" value="PRK09256.1"/>
    <property type="match status" value="1"/>
</dbReference>
<proteinExistence type="predicted"/>
<sequence length="140" mass="16047">MLQITHRIQIDESELWEQFTRSPGPGGQNVNKVETAVQLRFDVAGSPSLPEDVRQRLLRLGGRRVDSSGVLMIEAHRFRTRERNRADARERLAALILQAAHRPKPRIATRPTKASKERRLNSKRHTSANKRLRTTRPGED</sequence>
<dbReference type="STRING" id="765911.Thivi_0809"/>
<evidence type="ECO:0000259" key="2">
    <source>
        <dbReference type="PROSITE" id="PS00745"/>
    </source>
</evidence>
<dbReference type="EMBL" id="CP003154">
    <property type="protein sequence ID" value="AFL72851.1"/>
    <property type="molecule type" value="Genomic_DNA"/>
</dbReference>
<feature type="domain" description="Prokaryotic-type class I peptide chain release factors" evidence="2">
    <location>
        <begin position="21"/>
        <end position="37"/>
    </location>
</feature>
<evidence type="ECO:0000256" key="1">
    <source>
        <dbReference type="SAM" id="MobiDB-lite"/>
    </source>
</evidence>
<dbReference type="OrthoDB" id="9815709at2"/>
<reference evidence="3 4" key="1">
    <citation type="submission" date="2012-06" db="EMBL/GenBank/DDBJ databases">
        <title>Complete sequence of Thiocystis violascens DSM 198.</title>
        <authorList>
            <consortium name="US DOE Joint Genome Institute"/>
            <person name="Lucas S."/>
            <person name="Han J."/>
            <person name="Lapidus A."/>
            <person name="Cheng J.-F."/>
            <person name="Goodwin L."/>
            <person name="Pitluck S."/>
            <person name="Peters L."/>
            <person name="Ovchinnikova G."/>
            <person name="Teshima H."/>
            <person name="Detter J.C."/>
            <person name="Han C."/>
            <person name="Tapia R."/>
            <person name="Land M."/>
            <person name="Hauser L."/>
            <person name="Kyrpides N."/>
            <person name="Ivanova N."/>
            <person name="Pagani I."/>
            <person name="Vogl K."/>
            <person name="Liu Z."/>
            <person name="Frigaard N.-U."/>
            <person name="Bryant D."/>
            <person name="Woyke T."/>
        </authorList>
    </citation>
    <scope>NUCLEOTIDE SEQUENCE [LARGE SCALE GENOMIC DNA]</scope>
    <source>
        <strain evidence="4">ATCC 17096 / DSM 198 / 6111</strain>
    </source>
</reference>
<accession>I3Y783</accession>
<dbReference type="eggNOG" id="COG1186">
    <property type="taxonomic scope" value="Bacteria"/>
</dbReference>
<dbReference type="GO" id="GO:0072344">
    <property type="term" value="P:rescue of stalled ribosome"/>
    <property type="evidence" value="ECO:0007669"/>
    <property type="project" value="TreeGrafter"/>
</dbReference>
<protein>
    <submittedName>
        <fullName evidence="3">Protein chain release factor B</fullName>
    </submittedName>
</protein>
<dbReference type="AlphaFoldDB" id="I3Y783"/>
<feature type="compositionally biased region" description="Basic residues" evidence="1">
    <location>
        <begin position="121"/>
        <end position="134"/>
    </location>
</feature>
<dbReference type="RefSeq" id="WP_014777342.1">
    <property type="nucleotide sequence ID" value="NC_018012.1"/>
</dbReference>
<dbReference type="PANTHER" id="PTHR47814:SF1">
    <property type="entry name" value="PEPTIDYL-TRNA HYDROLASE ARFB"/>
    <property type="match status" value="1"/>
</dbReference>